<evidence type="ECO:0000256" key="4">
    <source>
        <dbReference type="ARBA" id="ARBA00022989"/>
    </source>
</evidence>
<evidence type="ECO:0000256" key="6">
    <source>
        <dbReference type="ARBA" id="ARBA00023065"/>
    </source>
</evidence>
<dbReference type="Gene3D" id="6.10.140.1330">
    <property type="match status" value="1"/>
</dbReference>
<feature type="transmembrane region" description="Helical" evidence="10">
    <location>
        <begin position="337"/>
        <end position="366"/>
    </location>
</feature>
<dbReference type="OrthoDB" id="196264at2759"/>
<keyword evidence="7 10" id="KW-0472">Membrane</keyword>
<dbReference type="AlphaFoldDB" id="Q24DC2"/>
<dbReference type="RefSeq" id="XP_001026028.2">
    <property type="nucleotide sequence ID" value="XM_001026028.2"/>
</dbReference>
<dbReference type="InterPro" id="IPR018422">
    <property type="entry name" value="Cation/H_exchanger_CPA1"/>
</dbReference>
<dbReference type="PRINTS" id="PR01084">
    <property type="entry name" value="NAHEXCHNGR"/>
</dbReference>
<keyword evidence="8" id="KW-0739">Sodium transport</keyword>
<feature type="transmembrane region" description="Helical" evidence="10">
    <location>
        <begin position="94"/>
        <end position="113"/>
    </location>
</feature>
<feature type="transmembrane region" description="Helical" evidence="10">
    <location>
        <begin position="216"/>
        <end position="240"/>
    </location>
</feature>
<feature type="coiled-coil region" evidence="9">
    <location>
        <begin position="484"/>
        <end position="511"/>
    </location>
</feature>
<name>Q24DC2_TETTS</name>
<dbReference type="PANTHER" id="PTHR10110:SF187">
    <property type="entry name" value="SODIUM_HYDROGEN EXCHANGER"/>
    <property type="match status" value="1"/>
</dbReference>
<dbReference type="GO" id="GO:0015385">
    <property type="term" value="F:sodium:proton antiporter activity"/>
    <property type="evidence" value="ECO:0007669"/>
    <property type="project" value="InterPro"/>
</dbReference>
<accession>Q24DC2</accession>
<dbReference type="GO" id="GO:0015386">
    <property type="term" value="F:potassium:proton antiporter activity"/>
    <property type="evidence" value="ECO:0007669"/>
    <property type="project" value="TreeGrafter"/>
</dbReference>
<feature type="transmembrane region" description="Helical" evidence="10">
    <location>
        <begin position="407"/>
        <end position="426"/>
    </location>
</feature>
<dbReference type="GO" id="GO:0051453">
    <property type="term" value="P:regulation of intracellular pH"/>
    <property type="evidence" value="ECO:0007669"/>
    <property type="project" value="TreeGrafter"/>
</dbReference>
<dbReference type="GeneID" id="7837602"/>
<feature type="transmembrane region" description="Helical" evidence="10">
    <location>
        <begin position="247"/>
        <end position="267"/>
    </location>
</feature>
<evidence type="ECO:0000259" key="11">
    <source>
        <dbReference type="Pfam" id="PF00999"/>
    </source>
</evidence>
<dbReference type="eggNOG" id="KOG1965">
    <property type="taxonomic scope" value="Eukaryota"/>
</dbReference>
<keyword evidence="9" id="KW-0175">Coiled coil</keyword>
<dbReference type="Pfam" id="PF00999">
    <property type="entry name" value="Na_H_Exchanger"/>
    <property type="match status" value="1"/>
</dbReference>
<protein>
    <submittedName>
        <fullName evidence="12">Transporter/monovalent cation:proton antiporter-1 (CPA1) family protein</fullName>
    </submittedName>
</protein>
<feature type="transmembrane region" description="Helical" evidence="10">
    <location>
        <begin position="6"/>
        <end position="26"/>
    </location>
</feature>
<evidence type="ECO:0000256" key="8">
    <source>
        <dbReference type="ARBA" id="ARBA00023201"/>
    </source>
</evidence>
<feature type="domain" description="Cation/H+ exchanger transmembrane" evidence="11">
    <location>
        <begin position="37"/>
        <end position="426"/>
    </location>
</feature>
<evidence type="ECO:0000313" key="12">
    <source>
        <dbReference type="EMBL" id="EAS05783.2"/>
    </source>
</evidence>
<dbReference type="Proteomes" id="UP000009168">
    <property type="component" value="Unassembled WGS sequence"/>
</dbReference>
<sequence length="702" mass="80464">MSDNFGIGAFIIVLIIIVQSIVGSYFTYKNIRFFHQTGISLVLGIAASAIAYYGLDYQAKLQQETFIYIFLPAIIFSEGYSLKKKLFFKNMSYILIYGFLGTLITFTFLTISMEFLCDKNLIIVERGNTSFDDGDPIVGSPMELNTKEIILFSAALSSKDTFMATNMVNYEMYPTLFHIIFGEGIMNDATSLVLFQSFQAYVEDESDFSWNTLPHVLLNFMLSIVMCIVIGIFFGVLCTLILKHMKFINLTVIHEILIVFMCCYLGYCANLYINLSGIISLLFSGFVIGHYGFHNLSDKAKICANVTFQTISSGAENFLFAYVGFTTFSFYKNAWSFSLIGWVILIITISRIFQVFVISAIFKIFYRKSTFIVKFREQAVICFTGISRGILGFILMDQADSVYYQDLLNSTMVGVLIITTLLFGLINPKLIDCVLKDLKKQGGQENDKNIPTINNKQDQDVENQENKSQIIKNYTGKSMNEINLNQSTNQSNKIEQNIENFDQEEQNSEQENFAKKRQKIEALLSDTYNEKLFRSKLQFKFCKFNEKYIKTFLIRDYQSKLDEFIVANLMLKETKMQLIKPGNKSRNSIFIANSLQKLKSAINTSKFQNIQQQEIENQPELQIFKSVSKKDSKESKKFQQNPIQLEKINSSKKLSKQNSQTKKEQLSNCYVKLELNSQSQTVFNNACNEEILEVSEKSEQKE</sequence>
<evidence type="ECO:0000256" key="5">
    <source>
        <dbReference type="ARBA" id="ARBA00023053"/>
    </source>
</evidence>
<keyword evidence="4 10" id="KW-1133">Transmembrane helix</keyword>
<keyword evidence="3 10" id="KW-0812">Transmembrane</keyword>
<dbReference type="InterPro" id="IPR004709">
    <property type="entry name" value="NaH_exchanger"/>
</dbReference>
<dbReference type="InterPro" id="IPR006153">
    <property type="entry name" value="Cation/H_exchanger_TM"/>
</dbReference>
<organism evidence="12 13">
    <name type="scientific">Tetrahymena thermophila (strain SB210)</name>
    <dbReference type="NCBI Taxonomy" id="312017"/>
    <lineage>
        <taxon>Eukaryota</taxon>
        <taxon>Sar</taxon>
        <taxon>Alveolata</taxon>
        <taxon>Ciliophora</taxon>
        <taxon>Intramacronucleata</taxon>
        <taxon>Oligohymenophorea</taxon>
        <taxon>Hymenostomatida</taxon>
        <taxon>Tetrahymenina</taxon>
        <taxon>Tetrahymenidae</taxon>
        <taxon>Tetrahymena</taxon>
    </lineage>
</organism>
<dbReference type="GO" id="GO:0005886">
    <property type="term" value="C:plasma membrane"/>
    <property type="evidence" value="ECO:0007669"/>
    <property type="project" value="TreeGrafter"/>
</dbReference>
<keyword evidence="6" id="KW-0406">Ion transport</keyword>
<keyword evidence="2" id="KW-0813">Transport</keyword>
<comment type="subcellular location">
    <subcellularLocation>
        <location evidence="1">Membrane</location>
        <topology evidence="1">Multi-pass membrane protein</topology>
    </subcellularLocation>
</comment>
<feature type="transmembrane region" description="Helical" evidence="10">
    <location>
        <begin position="273"/>
        <end position="293"/>
    </location>
</feature>
<gene>
    <name evidence="12" type="ORF">TTHERM_01127460</name>
</gene>
<dbReference type="KEGG" id="tet:TTHERM_01127460"/>
<keyword evidence="13" id="KW-1185">Reference proteome</keyword>
<dbReference type="PANTHER" id="PTHR10110">
    <property type="entry name" value="SODIUM/HYDROGEN EXCHANGER"/>
    <property type="match status" value="1"/>
</dbReference>
<dbReference type="InParanoid" id="Q24DC2"/>
<evidence type="ECO:0000256" key="1">
    <source>
        <dbReference type="ARBA" id="ARBA00004141"/>
    </source>
</evidence>
<dbReference type="GO" id="GO:0098719">
    <property type="term" value="P:sodium ion import across plasma membrane"/>
    <property type="evidence" value="ECO:0007669"/>
    <property type="project" value="TreeGrafter"/>
</dbReference>
<feature type="transmembrane region" description="Helical" evidence="10">
    <location>
        <begin position="65"/>
        <end position="82"/>
    </location>
</feature>
<reference evidence="13" key="1">
    <citation type="journal article" date="2006" name="PLoS Biol.">
        <title>Macronuclear genome sequence of the ciliate Tetrahymena thermophila, a model eukaryote.</title>
        <authorList>
            <person name="Eisen J.A."/>
            <person name="Coyne R.S."/>
            <person name="Wu M."/>
            <person name="Wu D."/>
            <person name="Thiagarajan M."/>
            <person name="Wortman J.R."/>
            <person name="Badger J.H."/>
            <person name="Ren Q."/>
            <person name="Amedeo P."/>
            <person name="Jones K.M."/>
            <person name="Tallon L.J."/>
            <person name="Delcher A.L."/>
            <person name="Salzberg S.L."/>
            <person name="Silva J.C."/>
            <person name="Haas B.J."/>
            <person name="Majoros W.H."/>
            <person name="Farzad M."/>
            <person name="Carlton J.M."/>
            <person name="Smith R.K. Jr."/>
            <person name="Garg J."/>
            <person name="Pearlman R.E."/>
            <person name="Karrer K.M."/>
            <person name="Sun L."/>
            <person name="Manning G."/>
            <person name="Elde N.C."/>
            <person name="Turkewitz A.P."/>
            <person name="Asai D.J."/>
            <person name="Wilkes D.E."/>
            <person name="Wang Y."/>
            <person name="Cai H."/>
            <person name="Collins K."/>
            <person name="Stewart B.A."/>
            <person name="Lee S.R."/>
            <person name="Wilamowska K."/>
            <person name="Weinberg Z."/>
            <person name="Ruzzo W.L."/>
            <person name="Wloga D."/>
            <person name="Gaertig J."/>
            <person name="Frankel J."/>
            <person name="Tsao C.-C."/>
            <person name="Gorovsky M.A."/>
            <person name="Keeling P.J."/>
            <person name="Waller R.F."/>
            <person name="Patron N.J."/>
            <person name="Cherry J.M."/>
            <person name="Stover N.A."/>
            <person name="Krieger C.J."/>
            <person name="del Toro C."/>
            <person name="Ryder H.F."/>
            <person name="Williamson S.C."/>
            <person name="Barbeau R.A."/>
            <person name="Hamilton E.P."/>
            <person name="Orias E."/>
        </authorList>
    </citation>
    <scope>NUCLEOTIDE SEQUENCE [LARGE SCALE GENOMIC DNA]</scope>
    <source>
        <strain evidence="13">SB210</strain>
    </source>
</reference>
<evidence type="ECO:0000313" key="13">
    <source>
        <dbReference type="Proteomes" id="UP000009168"/>
    </source>
</evidence>
<keyword evidence="5" id="KW-0915">Sodium</keyword>
<evidence type="ECO:0000256" key="2">
    <source>
        <dbReference type="ARBA" id="ARBA00022448"/>
    </source>
</evidence>
<evidence type="ECO:0000256" key="10">
    <source>
        <dbReference type="SAM" id="Phobius"/>
    </source>
</evidence>
<proteinExistence type="predicted"/>
<feature type="transmembrane region" description="Helical" evidence="10">
    <location>
        <begin position="33"/>
        <end position="53"/>
    </location>
</feature>
<evidence type="ECO:0000256" key="7">
    <source>
        <dbReference type="ARBA" id="ARBA00023136"/>
    </source>
</evidence>
<dbReference type="EMBL" id="GG662330">
    <property type="protein sequence ID" value="EAS05783.2"/>
    <property type="molecule type" value="Genomic_DNA"/>
</dbReference>
<evidence type="ECO:0000256" key="9">
    <source>
        <dbReference type="SAM" id="Coils"/>
    </source>
</evidence>
<dbReference type="HOGENOM" id="CLU_029411_0_0_1"/>
<evidence type="ECO:0000256" key="3">
    <source>
        <dbReference type="ARBA" id="ARBA00022692"/>
    </source>
</evidence>